<reference evidence="1 2" key="1">
    <citation type="submission" date="2017-06" db="EMBL/GenBank/DDBJ databases">
        <title>Comparative genomic analysis of Ambrosia Fusariam Clade fungi.</title>
        <authorList>
            <person name="Stajich J.E."/>
            <person name="Carrillo J."/>
            <person name="Kijimoto T."/>
            <person name="Eskalen A."/>
            <person name="O'Donnell K."/>
            <person name="Kasson M."/>
        </authorList>
    </citation>
    <scope>NUCLEOTIDE SEQUENCE [LARGE SCALE GENOMIC DNA]</scope>
    <source>
        <strain evidence="1 2">NRRL62579</strain>
    </source>
</reference>
<evidence type="ECO:0000313" key="2">
    <source>
        <dbReference type="Proteomes" id="UP000287144"/>
    </source>
</evidence>
<organism evidence="1 2">
    <name type="scientific">Fusarium oligoseptatum</name>
    <dbReference type="NCBI Taxonomy" id="2604345"/>
    <lineage>
        <taxon>Eukaryota</taxon>
        <taxon>Fungi</taxon>
        <taxon>Dikarya</taxon>
        <taxon>Ascomycota</taxon>
        <taxon>Pezizomycotina</taxon>
        <taxon>Sordariomycetes</taxon>
        <taxon>Hypocreomycetidae</taxon>
        <taxon>Hypocreales</taxon>
        <taxon>Nectriaceae</taxon>
        <taxon>Fusarium</taxon>
        <taxon>Fusarium solani species complex</taxon>
    </lineage>
</organism>
<comment type="caution">
    <text evidence="1">The sequence shown here is derived from an EMBL/GenBank/DDBJ whole genome shotgun (WGS) entry which is preliminary data.</text>
</comment>
<name>A0A428TGR1_9HYPO</name>
<dbReference type="EMBL" id="NKCK01000086">
    <property type="protein sequence ID" value="RSM01203.1"/>
    <property type="molecule type" value="Genomic_DNA"/>
</dbReference>
<evidence type="ECO:0000313" key="1">
    <source>
        <dbReference type="EMBL" id="RSM01203.1"/>
    </source>
</evidence>
<dbReference type="AlphaFoldDB" id="A0A428TGR1"/>
<protein>
    <submittedName>
        <fullName evidence="1">Uncharacterized protein</fullName>
    </submittedName>
</protein>
<gene>
    <name evidence="1" type="ORF">CEP52_008649</name>
</gene>
<accession>A0A428TGR1</accession>
<dbReference type="Proteomes" id="UP000287144">
    <property type="component" value="Unassembled WGS sequence"/>
</dbReference>
<proteinExistence type="predicted"/>
<keyword evidence="2" id="KW-1185">Reference proteome</keyword>
<sequence length="214" mass="25080">MKDERVSDHIRFPRYSYRVSRRTDGVSGYNDVMGRAVLICIINDLADVVDAVEDLRLPSRSEERARLRIERRKMCDLVTKGANDLTAIFDSVKAESKYTDLAPKNLPKYRNEICGQLLNPLRKSDPRRATPYGRPFSFNPYREKLRIILSGIERELRRWLKVPREEPRKQKHGTQQKEPIAPRFITAKPARFMHRHVESTESGFKRRVMDLART</sequence>